<gene>
    <name evidence="1" type="ORF">CDAR_68521</name>
</gene>
<proteinExistence type="predicted"/>
<dbReference type="Proteomes" id="UP001054837">
    <property type="component" value="Unassembled WGS sequence"/>
</dbReference>
<protein>
    <submittedName>
        <fullName evidence="1">Uncharacterized protein</fullName>
    </submittedName>
</protein>
<comment type="caution">
    <text evidence="1">The sequence shown here is derived from an EMBL/GenBank/DDBJ whole genome shotgun (WGS) entry which is preliminary data.</text>
</comment>
<keyword evidence="2" id="KW-1185">Reference proteome</keyword>
<dbReference type="AlphaFoldDB" id="A0AAV4PNL9"/>
<dbReference type="EMBL" id="BPLQ01003067">
    <property type="protein sequence ID" value="GIX97731.1"/>
    <property type="molecule type" value="Genomic_DNA"/>
</dbReference>
<reference evidence="1 2" key="1">
    <citation type="submission" date="2021-06" db="EMBL/GenBank/DDBJ databases">
        <title>Caerostris darwini draft genome.</title>
        <authorList>
            <person name="Kono N."/>
            <person name="Arakawa K."/>
        </authorList>
    </citation>
    <scope>NUCLEOTIDE SEQUENCE [LARGE SCALE GENOMIC DNA]</scope>
</reference>
<organism evidence="1 2">
    <name type="scientific">Caerostris darwini</name>
    <dbReference type="NCBI Taxonomy" id="1538125"/>
    <lineage>
        <taxon>Eukaryota</taxon>
        <taxon>Metazoa</taxon>
        <taxon>Ecdysozoa</taxon>
        <taxon>Arthropoda</taxon>
        <taxon>Chelicerata</taxon>
        <taxon>Arachnida</taxon>
        <taxon>Araneae</taxon>
        <taxon>Araneomorphae</taxon>
        <taxon>Entelegynae</taxon>
        <taxon>Araneoidea</taxon>
        <taxon>Araneidae</taxon>
        <taxon>Caerostris</taxon>
    </lineage>
</organism>
<sequence>MSSTTRPVTQALDNVEACTTRHLSPVDALGISENLHDVSFSPICHRTRRQLANREPIITVPSLVTADSVFESQIENNELLEQEVVDILDDILNHIPPRALPGDLLFDESSPVAEPRSFIQDDDILPPATLHWTQWPPF</sequence>
<evidence type="ECO:0000313" key="2">
    <source>
        <dbReference type="Proteomes" id="UP001054837"/>
    </source>
</evidence>
<evidence type="ECO:0000313" key="1">
    <source>
        <dbReference type="EMBL" id="GIX97731.1"/>
    </source>
</evidence>
<name>A0AAV4PNL9_9ARAC</name>
<accession>A0AAV4PNL9</accession>